<accession>C0Z479</accession>
<evidence type="ECO:0000313" key="1">
    <source>
        <dbReference type="EMBL" id="CAQ52628.1"/>
    </source>
</evidence>
<dbReference type="AlphaFoldDB" id="C0Z479"/>
<protein>
    <submittedName>
        <fullName evidence="1">Uncharacterized protein ken18</fullName>
    </submittedName>
</protein>
<dbReference type="EMBL" id="AM992894">
    <property type="protein sequence ID" value="CAQ52628.1"/>
    <property type="molecule type" value="Genomic_DNA"/>
</dbReference>
<sequence length="151" mass="15268">MPGTDAVATGTVDLEVACAIPGEEPQNSINYVTLTVPAQVAAGESAAVRLTLRSKAATPRDLAAGEVTAELQVAVGGPDGDALLTVTGLTNPQAIPRGEQVFLDSGAAVFTPKLSGDYTFTPGDHVVVTSDHPVECTVIGGSAVAARTEVR</sequence>
<gene>
    <name evidence="1" type="primary">ken18</name>
</gene>
<organism evidence="1">
    <name type="scientific">Streptomyces violaceoruber</name>
    <dbReference type="NCBI Taxonomy" id="1935"/>
    <lineage>
        <taxon>Bacteria</taxon>
        <taxon>Bacillati</taxon>
        <taxon>Actinomycetota</taxon>
        <taxon>Actinomycetes</taxon>
        <taxon>Kitasatosporales</taxon>
        <taxon>Streptomycetaceae</taxon>
        <taxon>Streptomyces</taxon>
        <taxon>Streptomyces violaceoruber group</taxon>
    </lineage>
</organism>
<reference evidence="1" key="1">
    <citation type="submission" date="2008-05" db="EMBL/GenBank/DDBJ databases">
        <title>A type I/type III polyketide synthase hybrid biosynthetic pathway for the structurally unique ansa compound kendomycin.</title>
        <authorList>
            <person name="Wenzel S.C."/>
            <person name="Bode H.B."/>
            <person name="Kochems I."/>
            <person name="Mueller R."/>
        </authorList>
    </citation>
    <scope>NUCLEOTIDE SEQUENCE</scope>
    <source>
        <strain evidence="1">3844-33C</strain>
    </source>
</reference>
<proteinExistence type="predicted"/>
<name>C0Z479_STRVN</name>